<proteinExistence type="evidence at transcript level"/>
<protein>
    <submittedName>
        <fullName evidence="2">Uncharacterized protein hlim3</fullName>
    </submittedName>
</protein>
<name>Q0EDB3_HAELO</name>
<feature type="signal peptide" evidence="1">
    <location>
        <begin position="1"/>
        <end position="18"/>
    </location>
</feature>
<keyword evidence="1" id="KW-0732">Signal</keyword>
<dbReference type="EMBL" id="AB252633">
    <property type="protein sequence ID" value="BAF31119.1"/>
    <property type="molecule type" value="mRNA"/>
</dbReference>
<evidence type="ECO:0000256" key="1">
    <source>
        <dbReference type="SAM" id="SignalP"/>
    </source>
</evidence>
<gene>
    <name evidence="2" type="primary">hlim3</name>
</gene>
<reference evidence="2" key="1">
    <citation type="journal article" date="2006" name="J. Vet. Med. Sci.">
        <title>Identification of genes encoding cement-like antigens expressed in the salivary glands of Haemaphysalis longicornis.</title>
        <authorList>
            <person name="Harnnoi T."/>
            <person name="Sakaguchi T."/>
            <person name="Xuan X."/>
            <person name="Fujisaki K."/>
        </authorList>
    </citation>
    <scope>NUCLEOTIDE SEQUENCE</scope>
</reference>
<accession>Q0EDB3</accession>
<organism evidence="2">
    <name type="scientific">Haemaphysalis longicornis</name>
    <name type="common">Bush tick</name>
    <dbReference type="NCBI Taxonomy" id="44386"/>
    <lineage>
        <taxon>Eukaryota</taxon>
        <taxon>Metazoa</taxon>
        <taxon>Ecdysozoa</taxon>
        <taxon>Arthropoda</taxon>
        <taxon>Chelicerata</taxon>
        <taxon>Arachnida</taxon>
        <taxon>Acari</taxon>
        <taxon>Parasitiformes</taxon>
        <taxon>Ixodida</taxon>
        <taxon>Ixodoidea</taxon>
        <taxon>Ixodidae</taxon>
        <taxon>Haemaphysalinae</taxon>
        <taxon>Haemaphysalis</taxon>
    </lineage>
</organism>
<evidence type="ECO:0000313" key="2">
    <source>
        <dbReference type="EMBL" id="BAF31119.1"/>
    </source>
</evidence>
<dbReference type="AlphaFoldDB" id="Q0EDB3"/>
<sequence>MKISAALTLLSMVAYAAGAVKTFYKAAKLKSTVAAAVPVAVSPTEAFPELLGSTLVNGGTGTVAVSSTSNPVGTSVSHGTTTHQVTRTNIYPGIPGDAYYNPYFPAGYPGYGTGLYPGFHSGAYNSYLRWAYPGLSAGFYPGFFHSTRHGFSSPLYPGLLEASQHGLFGGAYSRYLSGVYPGLFGGEYGSLYGSRFFGNGALEKVRTHFAGYQREVTVTVDPLTGLPAPVTIPVANRVVTIERFVPFPSPYPVPVPAPHPAPFPLPHPGVSNPVSSTTQMGSTTTVSQGGLVTPVSGGADLVSGQQEAVAQTQAHVNLQAS</sequence>
<feature type="chain" id="PRO_5004171347" evidence="1">
    <location>
        <begin position="19"/>
        <end position="321"/>
    </location>
</feature>